<accession>C1LF01</accession>
<reference evidence="1" key="2">
    <citation type="submission" date="2009-03" db="EMBL/GenBank/DDBJ databases">
        <authorList>
            <person name="Gang L."/>
        </authorList>
    </citation>
    <scope>NUCLEOTIDE SEQUENCE</scope>
    <source>
        <strain evidence="1">Anhui</strain>
    </source>
</reference>
<dbReference type="EMBL" id="FN317548">
    <property type="protein sequence ID" value="CAX73279.1"/>
    <property type="molecule type" value="mRNA"/>
</dbReference>
<sequence>MDIQSLLHEITTISNGISNFQKFNNSSQMQIPFYCEPKLSPKYRLMIDKRFMPSSYFKDSHELRTAWMNFAVGAACYAYRTIGKEFPKEFKILLANSAVVAVLSGFLAKYEDKSTQRESTSDNIQPEENICEPDDYWECVPDGEWFHGLWTTENLATVSDMESVLDQETSEFCFKLLITAMESYYYTNCFYPDMTTFPHKIINNELMTKYGTEESLRQLMHIIGHWISKLNVFSVIGKYTNSRSNLIPVRVLGNRKLCLTHDIWIRFNDLPCGWTLTNLAYRIAEKLVQHKCITLFEDYDSLIKLKNNYDKICHNAFDYHVDRKYLTGSSKEMEIDNGCGLLGRLITFLKYAEPDSDLFSSSYLKYNDETCEEYYDDYDGRWESFMKIVHATKDETVTDMFLKSYLSKYTCGERKQLVDCWNKYNVSDEITSRISVYFNSHEDTVDEEDD</sequence>
<evidence type="ECO:0000313" key="1">
    <source>
        <dbReference type="EMBL" id="CAX73279.1"/>
    </source>
</evidence>
<proteinExistence type="evidence at transcript level"/>
<reference evidence="1" key="1">
    <citation type="journal article" date="2009" name="Nature">
        <title>The Schistosoma japonicum genome reveals features of host-parasite interplay.</title>
        <authorList>
            <person name="Liu F."/>
            <person name="Zhou Y."/>
            <person name="Wang Z.Q."/>
            <person name="Lu G."/>
            <person name="Zheng H."/>
            <person name="Brindley P.J."/>
            <person name="McManus D.P."/>
            <person name="Blair D."/>
            <person name="Zhang Q.H."/>
            <person name="Zhong Y."/>
            <person name="Wang S."/>
            <person name="Han Z.G."/>
            <person name="Chen Z."/>
        </authorList>
    </citation>
    <scope>NUCLEOTIDE SEQUENCE</scope>
    <source>
        <strain evidence="1">Anhui</strain>
    </source>
</reference>
<protein>
    <submittedName>
        <fullName evidence="1">Uncharacterized protein</fullName>
    </submittedName>
</protein>
<dbReference type="AlphaFoldDB" id="C1LF01"/>
<name>C1LF01_SCHJA</name>
<organism evidence="1">
    <name type="scientific">Schistosoma japonicum</name>
    <name type="common">Blood fluke</name>
    <dbReference type="NCBI Taxonomy" id="6182"/>
    <lineage>
        <taxon>Eukaryota</taxon>
        <taxon>Metazoa</taxon>
        <taxon>Spiralia</taxon>
        <taxon>Lophotrochozoa</taxon>
        <taxon>Platyhelminthes</taxon>
        <taxon>Trematoda</taxon>
        <taxon>Digenea</taxon>
        <taxon>Strigeidida</taxon>
        <taxon>Schistosomatoidea</taxon>
        <taxon>Schistosomatidae</taxon>
        <taxon>Schistosoma</taxon>
    </lineage>
</organism>